<evidence type="ECO:0000256" key="6">
    <source>
        <dbReference type="ARBA" id="ARBA00023014"/>
    </source>
</evidence>
<dbReference type="InterPro" id="IPR017896">
    <property type="entry name" value="4Fe4S_Fe-S-bd"/>
</dbReference>
<evidence type="ECO:0000259" key="7">
    <source>
        <dbReference type="PROSITE" id="PS51379"/>
    </source>
</evidence>
<dbReference type="SUPFAM" id="SSF53920">
    <property type="entry name" value="Fe-only hydrogenase"/>
    <property type="match status" value="1"/>
</dbReference>
<dbReference type="SUPFAM" id="SSF54862">
    <property type="entry name" value="4Fe-4S ferredoxins"/>
    <property type="match status" value="1"/>
</dbReference>
<dbReference type="Gene3D" id="3.40.950.10">
    <property type="entry name" value="Fe-only Hydrogenase (Larger Subunit), Chain L, domain 3"/>
    <property type="match status" value="1"/>
</dbReference>
<protein>
    <submittedName>
        <fullName evidence="8">[FeFe]-hydrogenase</fullName>
    </submittedName>
</protein>
<gene>
    <name evidence="8" type="ORF">TPC1_12469</name>
</gene>
<evidence type="ECO:0000256" key="4">
    <source>
        <dbReference type="ARBA" id="ARBA00022737"/>
    </source>
</evidence>
<evidence type="ECO:0000256" key="3">
    <source>
        <dbReference type="ARBA" id="ARBA00022723"/>
    </source>
</evidence>
<sequence length="417" mass="45561">MPPKHNVTTKSENVAIKLDYSKCIGCNACVRACSSQSINVYTQNQQKFYPPTIQNGDLLNSDCIFCGQCAVACPVGAITPQNDVEKLKIAIAEKKEIVGLVAPATRFAIGEPFGHAGENCENGMISILKKKFGFSKLYDVNFGADETTIIDTEELLEAKKKNMPMFTSCCPAWVRLAETRYPELLKNISSAKSCVDMVAHMARKHHKDAFIVELMPCTAKKHELLKHGDANCCVTVAELCQLFKENDIKKEDFEGCEEGFDAPFNVVSGGSYIFGYTGGVGENVLRQACVLKNVDAYKVEKQWEEEGLKYKTCLIGDLTVTLCVAHGGSQIDRAAQMVKNGTMTADVIEQMACPGGCHNGGGMIKLQGPNKQQRAKGMDIADQKADFKAAGQNKTLLSESMDEHAVHSAYHTTFGKK</sequence>
<organism evidence="8">
    <name type="scientific">Trepomonas sp. PC1</name>
    <dbReference type="NCBI Taxonomy" id="1076344"/>
    <lineage>
        <taxon>Eukaryota</taxon>
        <taxon>Metamonada</taxon>
        <taxon>Diplomonadida</taxon>
        <taxon>Hexamitidae</taxon>
        <taxon>Hexamitinae</taxon>
        <taxon>Trepomonas</taxon>
    </lineage>
</organism>
<dbReference type="InterPro" id="IPR004108">
    <property type="entry name" value="Fe_hydrogenase_lsu_C"/>
</dbReference>
<dbReference type="GO" id="GO:0051539">
    <property type="term" value="F:4 iron, 4 sulfur cluster binding"/>
    <property type="evidence" value="ECO:0007669"/>
    <property type="project" value="UniProtKB-KW"/>
</dbReference>
<proteinExistence type="inferred from homology"/>
<evidence type="ECO:0000256" key="2">
    <source>
        <dbReference type="ARBA" id="ARBA00022485"/>
    </source>
</evidence>
<dbReference type="PROSITE" id="PS51379">
    <property type="entry name" value="4FE4S_FER_2"/>
    <property type="match status" value="2"/>
</dbReference>
<dbReference type="InterPro" id="IPR050340">
    <property type="entry name" value="Cytosolic_Fe-S_CAF"/>
</dbReference>
<keyword evidence="3" id="KW-0479">Metal-binding</keyword>
<evidence type="ECO:0000256" key="1">
    <source>
        <dbReference type="ARBA" id="ARBA00006596"/>
    </source>
</evidence>
<dbReference type="FunFam" id="3.30.70.20:FF:000035">
    <property type="entry name" value="Iron hydrogenase 1"/>
    <property type="match status" value="1"/>
</dbReference>
<keyword evidence="4" id="KW-0677">Repeat</keyword>
<dbReference type="PANTHER" id="PTHR11615">
    <property type="entry name" value="NITRATE, FORMATE, IRON DEHYDROGENASE"/>
    <property type="match status" value="1"/>
</dbReference>
<comment type="similarity">
    <text evidence="1">Belongs to the NARF family.</text>
</comment>
<dbReference type="AlphaFoldDB" id="A0A146KH33"/>
<accession>A0A146KH33</accession>
<dbReference type="Gene3D" id="3.30.70.20">
    <property type="match status" value="1"/>
</dbReference>
<evidence type="ECO:0000313" key="8">
    <source>
        <dbReference type="EMBL" id="JAP94766.1"/>
    </source>
</evidence>
<dbReference type="InterPro" id="IPR017900">
    <property type="entry name" value="4Fe4S_Fe_S_CS"/>
</dbReference>
<keyword evidence="2" id="KW-0004">4Fe-4S</keyword>
<dbReference type="GO" id="GO:0046872">
    <property type="term" value="F:metal ion binding"/>
    <property type="evidence" value="ECO:0007669"/>
    <property type="project" value="UniProtKB-KW"/>
</dbReference>
<dbReference type="Gene3D" id="3.40.50.1780">
    <property type="match status" value="1"/>
</dbReference>
<evidence type="ECO:0000256" key="5">
    <source>
        <dbReference type="ARBA" id="ARBA00023004"/>
    </source>
</evidence>
<reference evidence="8" key="1">
    <citation type="submission" date="2015-07" db="EMBL/GenBank/DDBJ databases">
        <title>Adaptation to a free-living lifestyle via gene acquisitions in the diplomonad Trepomonas sp. PC1.</title>
        <authorList>
            <person name="Xu F."/>
            <person name="Jerlstrom-Hultqvist J."/>
            <person name="Kolisko M."/>
            <person name="Simpson A.G.B."/>
            <person name="Roger A.J."/>
            <person name="Svard S.G."/>
            <person name="Andersson J.O."/>
        </authorList>
    </citation>
    <scope>NUCLEOTIDE SEQUENCE</scope>
    <source>
        <strain evidence="8">PC1</strain>
    </source>
</reference>
<keyword evidence="5" id="KW-0408">Iron</keyword>
<dbReference type="InterPro" id="IPR009016">
    <property type="entry name" value="Fe_hydrogenase"/>
</dbReference>
<name>A0A146KH33_9EUKA</name>
<feature type="domain" description="4Fe-4S ferredoxin-type" evidence="7">
    <location>
        <begin position="14"/>
        <end position="43"/>
    </location>
</feature>
<feature type="domain" description="4Fe-4S ferredoxin-type" evidence="7">
    <location>
        <begin position="55"/>
        <end position="83"/>
    </location>
</feature>
<dbReference type="Pfam" id="PF02906">
    <property type="entry name" value="Fe_hyd_lg_C"/>
    <property type="match status" value="1"/>
</dbReference>
<dbReference type="PROSITE" id="PS00198">
    <property type="entry name" value="4FE4S_FER_1"/>
    <property type="match status" value="1"/>
</dbReference>
<keyword evidence="6" id="KW-0411">Iron-sulfur</keyword>
<dbReference type="EMBL" id="GDID01001840">
    <property type="protein sequence ID" value="JAP94766.1"/>
    <property type="molecule type" value="Transcribed_RNA"/>
</dbReference>
<dbReference type="Pfam" id="PF12838">
    <property type="entry name" value="Fer4_7"/>
    <property type="match status" value="1"/>
</dbReference>